<dbReference type="AlphaFoldDB" id="A0A0M5LXL2"/>
<protein>
    <submittedName>
        <fullName evidence="3">Uncharacterized protein</fullName>
    </submittedName>
</protein>
<evidence type="ECO:0000256" key="2">
    <source>
        <dbReference type="SAM" id="Phobius"/>
    </source>
</evidence>
<proteinExistence type="predicted"/>
<evidence type="ECO:0000313" key="4">
    <source>
        <dbReference type="Proteomes" id="UP000062833"/>
    </source>
</evidence>
<keyword evidence="2" id="KW-0472">Membrane</keyword>
<sequence>MEQIEAAGAPASLSLVHAIRSPPAQVLCHLERVRDGLTRRVLAQSLAKGPVAGCLATVVLSFSMAMLGIFSAGPERALPALAASGTLAGLMKVFTTALASAAEDECRCHEDRKHGNGSTHPERDSPRRRGQ</sequence>
<feature type="transmembrane region" description="Helical" evidence="2">
    <location>
        <begin position="78"/>
        <end position="102"/>
    </location>
</feature>
<keyword evidence="2" id="KW-0812">Transmembrane</keyword>
<dbReference type="Proteomes" id="UP000062833">
    <property type="component" value="Chromosome"/>
</dbReference>
<reference evidence="4" key="1">
    <citation type="submission" date="2015-09" db="EMBL/GenBank/DDBJ databases">
        <title>Complete genome of Arthrobacter alpinus strain R3.8.</title>
        <authorList>
            <person name="See-Too W.S."/>
            <person name="Chan K.G."/>
        </authorList>
    </citation>
    <scope>NUCLEOTIDE SEQUENCE [LARGE SCALE GENOMIC DNA]</scope>
    <source>
        <strain evidence="4">R3.8</strain>
    </source>
</reference>
<dbReference type="KEGG" id="aaq:AOC05_12145"/>
<evidence type="ECO:0000313" key="3">
    <source>
        <dbReference type="EMBL" id="ALE92870.1"/>
    </source>
</evidence>
<name>A0A0M5LXL2_9MICC</name>
<feature type="region of interest" description="Disordered" evidence="1">
    <location>
        <begin position="107"/>
        <end position="131"/>
    </location>
</feature>
<keyword evidence="2" id="KW-1133">Transmembrane helix</keyword>
<accession>A0A0M5LXL2</accession>
<feature type="transmembrane region" description="Helical" evidence="2">
    <location>
        <begin position="49"/>
        <end position="72"/>
    </location>
</feature>
<dbReference type="PATRIC" id="fig|656366.3.peg.2625"/>
<dbReference type="EMBL" id="CP012677">
    <property type="protein sequence ID" value="ALE92870.1"/>
    <property type="molecule type" value="Genomic_DNA"/>
</dbReference>
<gene>
    <name evidence="3" type="ORF">AOC05_12145</name>
</gene>
<keyword evidence="4" id="KW-1185">Reference proteome</keyword>
<organism evidence="3 4">
    <name type="scientific">Arthrobacter alpinus</name>
    <dbReference type="NCBI Taxonomy" id="656366"/>
    <lineage>
        <taxon>Bacteria</taxon>
        <taxon>Bacillati</taxon>
        <taxon>Actinomycetota</taxon>
        <taxon>Actinomycetes</taxon>
        <taxon>Micrococcales</taxon>
        <taxon>Micrococcaceae</taxon>
        <taxon>Arthrobacter</taxon>
    </lineage>
</organism>
<evidence type="ECO:0000256" key="1">
    <source>
        <dbReference type="SAM" id="MobiDB-lite"/>
    </source>
</evidence>